<dbReference type="Proteomes" id="UP000199134">
    <property type="component" value="Unassembled WGS sequence"/>
</dbReference>
<evidence type="ECO:0000256" key="1">
    <source>
        <dbReference type="SAM" id="Coils"/>
    </source>
</evidence>
<dbReference type="EMBL" id="FNIW01000014">
    <property type="protein sequence ID" value="SDO29775.1"/>
    <property type="molecule type" value="Genomic_DNA"/>
</dbReference>
<evidence type="ECO:0000313" key="4">
    <source>
        <dbReference type="Proteomes" id="UP000198779"/>
    </source>
</evidence>
<evidence type="ECO:0000313" key="3">
    <source>
        <dbReference type="EMBL" id="SDO29775.1"/>
    </source>
</evidence>
<evidence type="ECO:0000313" key="5">
    <source>
        <dbReference type="Proteomes" id="UP000199134"/>
    </source>
</evidence>
<sequence>MGLFLLTTATQAGRPRKVVKKKTAKKEVKVEDPRIQQMLAATQKVMFIDSMVVDKRHFISRIPLSADAGLLEQTDSLGQFTNELKDHRLTAYFDKKDSCIHIAQSDYIANQWTAPVRVGGISDSSANYPFLMPDGVTFYFAQKGEQSIGGYDIFVTRYDPETGSFLKAENIGMPFSSTANDYLYAIDEVNNLGYFVTDRRQPAGKVCIYVFIPNETRKSYQSEAYSDAQMRALADISRIADTWTDKATRQQALARLNEAKAKTTQLQAKKGGASELENLRHQAAVLEKALLLARNYYARASKNDRQTLTQEILTSEKELEALQLEIRRVEKEVHNKQYKSN</sequence>
<dbReference type="STRING" id="645274.SAMN04487901_12018"/>
<keyword evidence="1" id="KW-0175">Coiled coil</keyword>
<evidence type="ECO:0008006" key="6">
    <source>
        <dbReference type="Google" id="ProtNLM"/>
    </source>
</evidence>
<evidence type="ECO:0000313" key="2">
    <source>
        <dbReference type="EMBL" id="SDH22704.1"/>
    </source>
</evidence>
<reference evidence="3 4" key="1">
    <citation type="submission" date="2016-10" db="EMBL/GenBank/DDBJ databases">
        <authorList>
            <person name="Varghese N."/>
            <person name="Submissions S."/>
        </authorList>
    </citation>
    <scope>NUCLEOTIDE SEQUENCE</scope>
    <source>
        <strain evidence="3">BP1-145</strain>
        <strain evidence="4">BP1-148</strain>
    </source>
</reference>
<keyword evidence="4" id="KW-1185">Reference proteome</keyword>
<accession>A0A1H0IEJ5</accession>
<gene>
    <name evidence="3" type="ORF">SAMN04487900_11473</name>
    <name evidence="2" type="ORF">SAMN04487901_12018</name>
</gene>
<dbReference type="EMBL" id="FNCQ01000020">
    <property type="protein sequence ID" value="SDH22704.1"/>
    <property type="molecule type" value="Genomic_DNA"/>
</dbReference>
<reference evidence="2 5" key="2">
    <citation type="submission" date="2016-10" db="EMBL/GenBank/DDBJ databases">
        <authorList>
            <person name="de Groot N.N."/>
        </authorList>
    </citation>
    <scope>NUCLEOTIDE SEQUENCE [LARGE SCALE GENOMIC DNA]</scope>
    <source>
        <strain evidence="5">BP1-145</strain>
        <strain evidence="2">BP1-148</strain>
    </source>
</reference>
<dbReference type="Proteomes" id="UP000198779">
    <property type="component" value="Unassembled WGS sequence"/>
</dbReference>
<organism evidence="3 5">
    <name type="scientific">Prevotella communis</name>
    <dbReference type="NCBI Taxonomy" id="2913614"/>
    <lineage>
        <taxon>Bacteria</taxon>
        <taxon>Pseudomonadati</taxon>
        <taxon>Bacteroidota</taxon>
        <taxon>Bacteroidia</taxon>
        <taxon>Bacteroidales</taxon>
        <taxon>Prevotellaceae</taxon>
        <taxon>Prevotella</taxon>
    </lineage>
</organism>
<protein>
    <recommendedName>
        <fullName evidence="6">WD40-like Beta Propeller Repeat</fullName>
    </recommendedName>
</protein>
<dbReference type="AlphaFoldDB" id="A0A1H0IEJ5"/>
<feature type="coiled-coil region" evidence="1">
    <location>
        <begin position="305"/>
        <end position="339"/>
    </location>
</feature>
<accession>A0A1G8APA6</accession>
<name>A0A1H0IEJ5_9BACT</name>
<proteinExistence type="predicted"/>